<reference evidence="1" key="2">
    <citation type="submission" date="2021-01" db="EMBL/GenBank/DDBJ databases">
        <authorList>
            <person name="Schikora-Tamarit M.A."/>
        </authorList>
    </citation>
    <scope>NUCLEOTIDE SEQUENCE</scope>
    <source>
        <strain evidence="1">CBS6075</strain>
    </source>
</reference>
<dbReference type="RefSeq" id="XP_046061297.1">
    <property type="nucleotide sequence ID" value="XM_046205343.1"/>
</dbReference>
<gene>
    <name evidence="1" type="ORF">OGAPHI_004282</name>
</gene>
<dbReference type="EMBL" id="JAEUBE010000295">
    <property type="protein sequence ID" value="KAH3666093.1"/>
    <property type="molecule type" value="Genomic_DNA"/>
</dbReference>
<dbReference type="Proteomes" id="UP000769157">
    <property type="component" value="Unassembled WGS sequence"/>
</dbReference>
<accession>A0A9P8T4M1</accession>
<dbReference type="GeneID" id="70236247"/>
<evidence type="ECO:0000313" key="1">
    <source>
        <dbReference type="EMBL" id="KAH3666093.1"/>
    </source>
</evidence>
<protein>
    <submittedName>
        <fullName evidence="1">Uncharacterized protein</fullName>
    </submittedName>
</protein>
<dbReference type="AlphaFoldDB" id="A0A9P8T4M1"/>
<reference evidence="1" key="1">
    <citation type="journal article" date="2021" name="Open Biol.">
        <title>Shared evolutionary footprints suggest mitochondrial oxidative damage underlies multiple complex I losses in fungi.</title>
        <authorList>
            <person name="Schikora-Tamarit M.A."/>
            <person name="Marcet-Houben M."/>
            <person name="Nosek J."/>
            <person name="Gabaldon T."/>
        </authorList>
    </citation>
    <scope>NUCLEOTIDE SEQUENCE</scope>
    <source>
        <strain evidence="1">CBS6075</strain>
    </source>
</reference>
<name>A0A9P8T4M1_9ASCO</name>
<proteinExistence type="predicted"/>
<organism evidence="1 2">
    <name type="scientific">Ogataea philodendri</name>
    <dbReference type="NCBI Taxonomy" id="1378263"/>
    <lineage>
        <taxon>Eukaryota</taxon>
        <taxon>Fungi</taxon>
        <taxon>Dikarya</taxon>
        <taxon>Ascomycota</taxon>
        <taxon>Saccharomycotina</taxon>
        <taxon>Pichiomycetes</taxon>
        <taxon>Pichiales</taxon>
        <taxon>Pichiaceae</taxon>
        <taxon>Ogataea</taxon>
    </lineage>
</organism>
<evidence type="ECO:0000313" key="2">
    <source>
        <dbReference type="Proteomes" id="UP000769157"/>
    </source>
</evidence>
<keyword evidence="2" id="KW-1185">Reference proteome</keyword>
<comment type="caution">
    <text evidence="1">The sequence shown here is derived from an EMBL/GenBank/DDBJ whole genome shotgun (WGS) entry which is preliminary data.</text>
</comment>
<sequence length="132" mass="14808">MLWNEIRAGWNIRGNDSNTISAKRAIPSLVYHVSWYIRIMFPVSELPKVKYPDRPTVTNSAVVTDREIAMIFRILERVGLSSSEMMENSLGQVKASTMMAKVLKTCLNPSGFHHEIVPCLSIGTFSKPVARA</sequence>